<dbReference type="PANTHER" id="PTHR39639:SF1">
    <property type="entry name" value="DUF262 DOMAIN-CONTAINING PROTEIN"/>
    <property type="match status" value="1"/>
</dbReference>
<gene>
    <name evidence="2" type="ORF">CKO28_03945</name>
</gene>
<reference evidence="2 3" key="1">
    <citation type="journal article" date="2020" name="Microorganisms">
        <title>Osmotic Adaptation and Compatible Solute Biosynthesis of Phototrophic Bacteria as Revealed from Genome Analyses.</title>
        <authorList>
            <person name="Imhoff J.F."/>
            <person name="Rahn T."/>
            <person name="Kunzel S."/>
            <person name="Keller A."/>
            <person name="Neulinger S.C."/>
        </authorList>
    </citation>
    <scope>NUCLEOTIDE SEQUENCE [LARGE SCALE GENOMIC DNA]</scope>
    <source>
        <strain evidence="2 3">DSM 9895</strain>
    </source>
</reference>
<name>A0ABS1D9T8_9PROT</name>
<dbReference type="EMBL" id="NRRL01000005">
    <property type="protein sequence ID" value="MBK1667194.1"/>
    <property type="molecule type" value="Genomic_DNA"/>
</dbReference>
<keyword evidence="3" id="KW-1185">Reference proteome</keyword>
<organism evidence="2 3">
    <name type="scientific">Rhodovibrio sodomensis</name>
    <dbReference type="NCBI Taxonomy" id="1088"/>
    <lineage>
        <taxon>Bacteria</taxon>
        <taxon>Pseudomonadati</taxon>
        <taxon>Pseudomonadota</taxon>
        <taxon>Alphaproteobacteria</taxon>
        <taxon>Rhodospirillales</taxon>
        <taxon>Rhodovibrionaceae</taxon>
        <taxon>Rhodovibrio</taxon>
    </lineage>
</organism>
<comment type="caution">
    <text evidence="2">The sequence shown here is derived from an EMBL/GenBank/DDBJ whole genome shotgun (WGS) entry which is preliminary data.</text>
</comment>
<evidence type="ECO:0000313" key="2">
    <source>
        <dbReference type="EMBL" id="MBK1667194.1"/>
    </source>
</evidence>
<dbReference type="InterPro" id="IPR004919">
    <property type="entry name" value="GmrSD_N"/>
</dbReference>
<evidence type="ECO:0000259" key="1">
    <source>
        <dbReference type="Pfam" id="PF03235"/>
    </source>
</evidence>
<proteinExistence type="predicted"/>
<dbReference type="Pfam" id="PF03235">
    <property type="entry name" value="GmrSD_N"/>
    <property type="match status" value="1"/>
</dbReference>
<dbReference type="PANTHER" id="PTHR39639">
    <property type="entry name" value="CHROMOSOME 16, WHOLE GENOME SHOTGUN SEQUENCE"/>
    <property type="match status" value="1"/>
</dbReference>
<feature type="domain" description="GmrSD restriction endonucleases N-terminal" evidence="1">
    <location>
        <begin position="22"/>
        <end position="161"/>
    </location>
</feature>
<dbReference type="RefSeq" id="WP_200339262.1">
    <property type="nucleotide sequence ID" value="NZ_NRRL01000005.1"/>
</dbReference>
<evidence type="ECO:0000313" key="3">
    <source>
        <dbReference type="Proteomes" id="UP001296873"/>
    </source>
</evidence>
<dbReference type="Proteomes" id="UP001296873">
    <property type="component" value="Unassembled WGS sequence"/>
</dbReference>
<accession>A0ABS1D9T8</accession>
<protein>
    <recommendedName>
        <fullName evidence="1">GmrSD restriction endonucleases N-terminal domain-containing protein</fullName>
    </recommendedName>
</protein>
<sequence length="364" mass="42636">MADVKRSPRTQDISWFLDLNEKNQLDLEPPYQRRSVWSPKDKQFFIDTVLNDYPAPPIFLHKSLDEDGRPTYHVVDGKQRLETLIEFKNNRIRVPEGYGNVEIEKKKWNDLPRSVKETFWNYEIVVEMLPDVSEPYIKNIFERINRNSRRLTRQELRHAKYDGWFINFAEDQAAQPEWQQFGVVTRARSKRMADVQFICELMIVVIEGKVMGFDQDRLDDYSADYDDLEYAPETFEETEFREKFGAVKDTVKGIFDVRGEVLRDYLKIQVHFYSLWGFLVVNLENMPDVETITRLYAEFMESVGVAVERFKEGTDSENLVERGSCWDKAVAKYALSRTGASTEEPQRVDRHKALEEALLGGAIA</sequence>